<accession>A0ABD0C4G7</accession>
<dbReference type="InterPro" id="IPR004341">
    <property type="entry name" value="CAT_RNA-bd_dom"/>
</dbReference>
<name>A0ABD0C4G7_LACAM</name>
<reference evidence="5 6" key="2">
    <citation type="journal article" date="2024" name="Int. J. Syst. Evol. Microbiol.">
        <title>Proposal of Lactobacillus amylovorus subsp. animalis subsp. nov. and an emended description of Lactobacillus amylovorus.</title>
        <authorList>
            <person name="Yamane K."/>
            <person name="Tanizawa Y."/>
            <person name="Kobayashi H."/>
            <person name="Kamizono T."/>
            <person name="Kojima Y."/>
            <person name="Takagi H."/>
            <person name="Tohno M."/>
        </authorList>
    </citation>
    <scope>NUCLEOTIDE SEQUENCE [LARGE SCALE GENOMIC DNA]</scope>
    <source>
        <strain evidence="4 5">BF125</strain>
        <strain evidence="3 6">BF186</strain>
    </source>
</reference>
<evidence type="ECO:0000256" key="1">
    <source>
        <dbReference type="ARBA" id="ARBA00022737"/>
    </source>
</evidence>
<dbReference type="SMART" id="SM01061">
    <property type="entry name" value="CAT_RBD"/>
    <property type="match status" value="1"/>
</dbReference>
<dbReference type="Gene3D" id="1.10.1790.10">
    <property type="entry name" value="PRD domain"/>
    <property type="match status" value="2"/>
</dbReference>
<comment type="caution">
    <text evidence="3">The sequence shown here is derived from an EMBL/GenBank/DDBJ whole genome shotgun (WGS) entry which is preliminary data.</text>
</comment>
<evidence type="ECO:0000313" key="3">
    <source>
        <dbReference type="EMBL" id="GMM14186.1"/>
    </source>
</evidence>
<keyword evidence="5" id="KW-1185">Reference proteome</keyword>
<dbReference type="EMBL" id="BTFQ01000048">
    <property type="protein sequence ID" value="GMM14186.1"/>
    <property type="molecule type" value="Genomic_DNA"/>
</dbReference>
<dbReference type="PROSITE" id="PS51372">
    <property type="entry name" value="PRD_2"/>
    <property type="match status" value="2"/>
</dbReference>
<dbReference type="Pfam" id="PF00874">
    <property type="entry name" value="PRD"/>
    <property type="match status" value="2"/>
</dbReference>
<evidence type="ECO:0000313" key="4">
    <source>
        <dbReference type="EMBL" id="GMM15085.1"/>
    </source>
</evidence>
<evidence type="ECO:0000313" key="6">
    <source>
        <dbReference type="Proteomes" id="UP001346800"/>
    </source>
</evidence>
<dbReference type="InterPro" id="IPR036650">
    <property type="entry name" value="CAT_RNA-bd_dom_sf"/>
</dbReference>
<dbReference type="PANTHER" id="PTHR30185:SF15">
    <property type="entry name" value="CRYPTIC BETA-GLUCOSIDE BGL OPERON ANTITERMINATOR"/>
    <property type="match status" value="1"/>
</dbReference>
<feature type="domain" description="PRD" evidence="2">
    <location>
        <begin position="179"/>
        <end position="291"/>
    </location>
</feature>
<protein>
    <submittedName>
        <fullName evidence="3">PRD domain-containing protein</fullName>
    </submittedName>
</protein>
<dbReference type="EMBL" id="BTFR01000004">
    <property type="protein sequence ID" value="GMM15085.1"/>
    <property type="molecule type" value="Genomic_DNA"/>
</dbReference>
<organism evidence="3 6">
    <name type="scientific">Lactobacillus amylovorus subsp. animalium</name>
    <dbReference type="NCBI Taxonomy" id="3378536"/>
    <lineage>
        <taxon>Bacteria</taxon>
        <taxon>Bacillati</taxon>
        <taxon>Bacillota</taxon>
        <taxon>Bacilli</taxon>
        <taxon>Lactobacillales</taxon>
        <taxon>Lactobacillaceae</taxon>
        <taxon>Lactobacillus</taxon>
    </lineage>
</organism>
<evidence type="ECO:0000259" key="2">
    <source>
        <dbReference type="PROSITE" id="PS51372"/>
    </source>
</evidence>
<dbReference type="PANTHER" id="PTHR30185">
    <property type="entry name" value="CRYPTIC BETA-GLUCOSIDE BGL OPERON ANTITERMINATOR"/>
    <property type="match status" value="1"/>
</dbReference>
<keyword evidence="1" id="KW-0677">Repeat</keyword>
<dbReference type="Pfam" id="PF03123">
    <property type="entry name" value="CAT_RBD"/>
    <property type="match status" value="1"/>
</dbReference>
<gene>
    <name evidence="4" type="ORF">LABF125_02180</name>
    <name evidence="3" type="ORF">LABF186_13010</name>
</gene>
<dbReference type="Gene3D" id="2.30.24.10">
    <property type="entry name" value="CAT RNA-binding domain"/>
    <property type="match status" value="1"/>
</dbReference>
<feature type="domain" description="PRD" evidence="2">
    <location>
        <begin position="73"/>
        <end position="178"/>
    </location>
</feature>
<dbReference type="RefSeq" id="WP_411913928.1">
    <property type="nucleotide sequence ID" value="NZ_BTFQ01000048.1"/>
</dbReference>
<proteinExistence type="predicted"/>
<dbReference type="InterPro" id="IPR036634">
    <property type="entry name" value="PRD_sf"/>
</dbReference>
<sequence>MKKGGVNIVRIKQILNNGAIVTTKKDGEEVVVLGKGIAFAKKVGDEVDKTKIYKVFTPFDDNQRNNLLKTIHETDPIFFQISEKIVDRLKKEENIDLADSVYITLTDHLATSVERGKKGLYLSNNFLWEIQNYYPKEYQYGLWALQLLNNQFNLQFPEDEAGFIAIHIISGELGNDIDDFKKSIDFIKEIIKIVRYYFKIDIDYQSAAYNRFALHLKFFWKYMMYEKGERGLGDLSDEILKVIKSSDIDAYKCSLKIKQFIAEKYNYDLTNEEIMYLAIHINKITSDLRRK</sequence>
<dbReference type="InterPro" id="IPR050661">
    <property type="entry name" value="BglG_antiterminators"/>
</dbReference>
<dbReference type="SUPFAM" id="SSF63520">
    <property type="entry name" value="PTS-regulatory domain, PRD"/>
    <property type="match status" value="2"/>
</dbReference>
<reference evidence="3" key="1">
    <citation type="submission" date="2023-06" db="EMBL/GenBank/DDBJ databases">
        <authorList>
            <person name="Tohno M."/>
            <person name="Tanizawa Y."/>
        </authorList>
    </citation>
    <scope>NUCLEOTIDE SEQUENCE</scope>
    <source>
        <strain evidence="4">BF125</strain>
        <strain evidence="3">BF186</strain>
    </source>
</reference>
<dbReference type="Proteomes" id="UP001346800">
    <property type="component" value="Unassembled WGS sequence"/>
</dbReference>
<dbReference type="SUPFAM" id="SSF50151">
    <property type="entry name" value="SacY-like RNA-binding domain"/>
    <property type="match status" value="1"/>
</dbReference>
<dbReference type="AlphaFoldDB" id="A0ABD0C4G7"/>
<dbReference type="Proteomes" id="UP001332503">
    <property type="component" value="Unassembled WGS sequence"/>
</dbReference>
<evidence type="ECO:0000313" key="5">
    <source>
        <dbReference type="Proteomes" id="UP001332503"/>
    </source>
</evidence>
<dbReference type="InterPro" id="IPR011608">
    <property type="entry name" value="PRD"/>
</dbReference>